<dbReference type="OrthoDB" id="6818at2157"/>
<comment type="catalytic activity">
    <reaction evidence="7 8">
        <text>L-threonylcarbamoyladenylate + adenosine(37) in tRNA = N(6)-L-threonylcarbamoyladenosine(37) in tRNA + AMP + H(+)</text>
        <dbReference type="Rhea" id="RHEA:37059"/>
        <dbReference type="Rhea" id="RHEA-COMP:10162"/>
        <dbReference type="Rhea" id="RHEA-COMP:10163"/>
        <dbReference type="ChEBI" id="CHEBI:15378"/>
        <dbReference type="ChEBI" id="CHEBI:73682"/>
        <dbReference type="ChEBI" id="CHEBI:74411"/>
        <dbReference type="ChEBI" id="CHEBI:74418"/>
        <dbReference type="ChEBI" id="CHEBI:456215"/>
        <dbReference type="EC" id="2.3.1.234"/>
    </reaction>
</comment>
<dbReference type="GO" id="GO:0005506">
    <property type="term" value="F:iron ion binding"/>
    <property type="evidence" value="ECO:0007669"/>
    <property type="project" value="UniProtKB-UniRule"/>
</dbReference>
<comment type="subcellular location">
    <subcellularLocation>
        <location evidence="8">Cytoplasm</location>
    </subcellularLocation>
</comment>
<dbReference type="EMBL" id="FN869859">
    <property type="protein sequence ID" value="CCC81564.1"/>
    <property type="molecule type" value="Genomic_DNA"/>
</dbReference>
<feature type="domain" description="Gcp-like" evidence="9">
    <location>
        <begin position="24"/>
        <end position="293"/>
    </location>
</feature>
<evidence type="ECO:0000256" key="8">
    <source>
        <dbReference type="HAMAP-Rule" id="MF_01446"/>
    </source>
</evidence>
<sequence>MLVLGIESTAHTFGVGLVEDGTILANVNDTYVPPSGYGIHPREAAEHHAKVAVILLKKALEIAGRSPRDIDAVAYSAGPGLGPALRMGAVLARSLAVKYRRPLVPVHHGIAHIEIARYSTRSCDPLVLLISGGHTVIAGFADGRYRVFGETLDLAIGNAIDKFAREVGLGYPGVPAVEKCAERAERVLPLPMNIIGQDLAFSGLVTQAIYLYKNGRADLPTLCKSVIENSYYMLAEVVERALAYTMKRELVVAGGVARSPRLGSILRAIAEDRGVSLKIVPPEYAGDNGAMIALAGYYAFKRGLFVNVERSFVKQRWRLDQVDVPWFNDLCYSDSSSRAN</sequence>
<dbReference type="GO" id="GO:0000408">
    <property type="term" value="C:EKC/KEOPS complex"/>
    <property type="evidence" value="ECO:0007669"/>
    <property type="project" value="InterPro"/>
</dbReference>
<feature type="binding site" evidence="8">
    <location>
        <begin position="129"/>
        <end position="133"/>
    </location>
    <ligand>
        <name>substrate</name>
    </ligand>
</feature>
<keyword evidence="11" id="KW-1185">Reference proteome</keyword>
<dbReference type="AlphaFoldDB" id="G4RPR9"/>
<feature type="binding site" evidence="8">
    <location>
        <position position="287"/>
    </location>
    <ligand>
        <name>Fe cation</name>
        <dbReference type="ChEBI" id="CHEBI:24875"/>
    </ligand>
</feature>
<dbReference type="KEGG" id="ttn:TTX_0911"/>
<dbReference type="HOGENOM" id="CLU_023208_2_2_2"/>
<feature type="binding site" evidence="8">
    <location>
        <position position="259"/>
    </location>
    <ligand>
        <name>substrate</name>
    </ligand>
</feature>
<evidence type="ECO:0000259" key="9">
    <source>
        <dbReference type="Pfam" id="PF00814"/>
    </source>
</evidence>
<reference evidence="10 11" key="1">
    <citation type="journal article" date="2011" name="PLoS ONE">
        <title>The complete genome sequence of Thermoproteus tenax: a physiologically versatile member of the Crenarchaeota.</title>
        <authorList>
            <person name="Siebers B."/>
            <person name="Zaparty M."/>
            <person name="Raddatz G."/>
            <person name="Tjaden B."/>
            <person name="Albers S.V."/>
            <person name="Bell S.D."/>
            <person name="Blombach F."/>
            <person name="Kletzin A."/>
            <person name="Kyrpides N."/>
            <person name="Lanz C."/>
            <person name="Plagens A."/>
            <person name="Rampp M."/>
            <person name="Rosinus A."/>
            <person name="von Jan M."/>
            <person name="Makarova K.S."/>
            <person name="Klenk H.P."/>
            <person name="Schuster S.C."/>
            <person name="Hensel R."/>
        </authorList>
    </citation>
    <scope>NUCLEOTIDE SEQUENCE [LARGE SCALE GENOMIC DNA]</scope>
    <source>
        <strain evidence="11">ATCC 35583 / DSM 2078 / JCM 9277 / NBRC 100435 / Kra 1</strain>
    </source>
</reference>
<dbReference type="GO" id="GO:0016787">
    <property type="term" value="F:hydrolase activity"/>
    <property type="evidence" value="ECO:0007669"/>
    <property type="project" value="UniProtKB-KW"/>
</dbReference>
<keyword evidence="2 8" id="KW-0808">Transferase</keyword>
<evidence type="ECO:0000313" key="10">
    <source>
        <dbReference type="EMBL" id="CCC81564.1"/>
    </source>
</evidence>
<dbReference type="Gene3D" id="3.30.420.40">
    <property type="match status" value="2"/>
</dbReference>
<dbReference type="eggNOG" id="arCOG01183">
    <property type="taxonomic scope" value="Archaea"/>
</dbReference>
<keyword evidence="1 8" id="KW-0963">Cytoplasm</keyword>
<dbReference type="InterPro" id="IPR017860">
    <property type="entry name" value="Peptidase_M22_CS"/>
</dbReference>
<keyword evidence="6 8" id="KW-0012">Acyltransferase</keyword>
<dbReference type="Pfam" id="PF00814">
    <property type="entry name" value="TsaD"/>
    <property type="match status" value="1"/>
</dbReference>
<proteinExistence type="inferred from homology"/>
<comment type="function">
    <text evidence="8">Required for the formation of a threonylcarbamoyl group on adenosine at position 37 (t(6)A37) in tRNAs that read codons beginning with adenine. Is probably involved in the transfer of the threonylcarbamoyl moiety of threonylcarbamoyl-AMP (TC-AMP) to the N6 group of A37.</text>
</comment>
<keyword evidence="3 8" id="KW-0819">tRNA processing</keyword>
<feature type="binding site" evidence="8">
    <location>
        <position position="112"/>
    </location>
    <ligand>
        <name>Fe cation</name>
        <dbReference type="ChEBI" id="CHEBI:24875"/>
    </ligand>
</feature>
<keyword evidence="4 8" id="KW-0479">Metal-binding</keyword>
<gene>
    <name evidence="10" type="primary">gcp</name>
    <name evidence="8" type="synonym">kae1</name>
    <name evidence="10" type="ordered locus">TTX_0911</name>
</gene>
<dbReference type="EC" id="2.3.1.234" evidence="8"/>
<evidence type="ECO:0000256" key="1">
    <source>
        <dbReference type="ARBA" id="ARBA00022490"/>
    </source>
</evidence>
<dbReference type="RefSeq" id="WP_014126820.1">
    <property type="nucleotide sequence ID" value="NC_016070.1"/>
</dbReference>
<organism evidence="10 11">
    <name type="scientific">Thermoproteus tenax (strain ATCC 35583 / DSM 2078 / JCM 9277 / NBRC 100435 / Kra 1)</name>
    <dbReference type="NCBI Taxonomy" id="768679"/>
    <lineage>
        <taxon>Archaea</taxon>
        <taxon>Thermoproteota</taxon>
        <taxon>Thermoprotei</taxon>
        <taxon>Thermoproteales</taxon>
        <taxon>Thermoproteaceae</taxon>
        <taxon>Thermoproteus</taxon>
    </lineage>
</organism>
<accession>G4RPR9</accession>
<dbReference type="PANTHER" id="PTHR11735">
    <property type="entry name" value="TRNA N6-ADENOSINE THREONYLCARBAMOYLTRANSFERASE"/>
    <property type="match status" value="1"/>
</dbReference>
<comment type="caution">
    <text evidence="8">Lacks conserved residue(s) required for the propagation of feature annotation.</text>
</comment>
<dbReference type="GO" id="GO:0005737">
    <property type="term" value="C:cytoplasm"/>
    <property type="evidence" value="ECO:0007669"/>
    <property type="project" value="UniProtKB-SubCell"/>
</dbReference>
<dbReference type="GO" id="GO:0061711">
    <property type="term" value="F:tRNA N(6)-L-threonylcarbamoyladenine synthase activity"/>
    <property type="evidence" value="ECO:0007669"/>
    <property type="project" value="UniProtKB-EC"/>
</dbReference>
<keyword evidence="10" id="KW-0378">Hydrolase</keyword>
<dbReference type="InterPro" id="IPR034680">
    <property type="entry name" value="Kae1_archaea_euk"/>
</dbReference>
<dbReference type="InterPro" id="IPR000905">
    <property type="entry name" value="Gcp-like_dom"/>
</dbReference>
<dbReference type="PaxDb" id="768679-TTX_0911"/>
<dbReference type="PRINTS" id="PR00789">
    <property type="entry name" value="OSIALOPTASE"/>
</dbReference>
<protein>
    <recommendedName>
        <fullName evidence="8">tRNA N6-adenosine threonylcarbamoyltransferase</fullName>
        <ecNumber evidence="8">2.3.1.234</ecNumber>
    </recommendedName>
    <alternativeName>
        <fullName evidence="8">N6-L-threonylcarbamoyladenine synthase</fullName>
        <shortName evidence="8">t(6)A synthase</shortName>
    </alternativeName>
    <alternativeName>
        <fullName evidence="8">t(6)A37 threonylcarbamoyladenosine biosynthesis protein Kae1</fullName>
    </alternativeName>
    <alternativeName>
        <fullName evidence="8">tRNA threonylcarbamoyladenosine biosynthesis protein Kae1</fullName>
    </alternativeName>
</protein>
<feature type="binding site" evidence="8">
    <location>
        <position position="108"/>
    </location>
    <ligand>
        <name>Fe cation</name>
        <dbReference type="ChEBI" id="CHEBI:24875"/>
    </ligand>
</feature>
<dbReference type="PROSITE" id="PS01016">
    <property type="entry name" value="GLYCOPROTEASE"/>
    <property type="match status" value="1"/>
</dbReference>
<evidence type="ECO:0000256" key="4">
    <source>
        <dbReference type="ARBA" id="ARBA00022723"/>
    </source>
</evidence>
<evidence type="ECO:0000313" key="11">
    <source>
        <dbReference type="Proteomes" id="UP000002654"/>
    </source>
</evidence>
<dbReference type="GeneID" id="11261805"/>
<evidence type="ECO:0000256" key="3">
    <source>
        <dbReference type="ARBA" id="ARBA00022694"/>
    </source>
</evidence>
<dbReference type="GO" id="GO:0016301">
    <property type="term" value="F:kinase activity"/>
    <property type="evidence" value="ECO:0007669"/>
    <property type="project" value="UniProtKB-KW"/>
</dbReference>
<dbReference type="FunFam" id="3.30.420.40:FF:000037">
    <property type="entry name" value="Probable tRNA N6-adenosine threonylcarbamoyltransferase"/>
    <property type="match status" value="1"/>
</dbReference>
<dbReference type="Proteomes" id="UP000002654">
    <property type="component" value="Chromosome"/>
</dbReference>
<dbReference type="SUPFAM" id="SSF53067">
    <property type="entry name" value="Actin-like ATPase domain"/>
    <property type="match status" value="1"/>
</dbReference>
<dbReference type="PATRIC" id="fig|768679.9.peg.921"/>
<dbReference type="HAMAP" id="MF_01446">
    <property type="entry name" value="Kae1"/>
    <property type="match status" value="1"/>
</dbReference>
<dbReference type="InterPro" id="IPR043129">
    <property type="entry name" value="ATPase_NBD"/>
</dbReference>
<evidence type="ECO:0000256" key="6">
    <source>
        <dbReference type="ARBA" id="ARBA00023315"/>
    </source>
</evidence>
<feature type="binding site" evidence="8">
    <location>
        <position position="178"/>
    </location>
    <ligand>
        <name>substrate</name>
    </ligand>
</feature>
<dbReference type="PANTHER" id="PTHR11735:SF14">
    <property type="entry name" value="TRNA N6-ADENOSINE THREONYLCARBAMOYLTRANSFERASE"/>
    <property type="match status" value="1"/>
</dbReference>
<feature type="binding site" evidence="8">
    <location>
        <position position="161"/>
    </location>
    <ligand>
        <name>substrate</name>
    </ligand>
</feature>
<keyword evidence="5 8" id="KW-0408">Iron</keyword>
<comment type="similarity">
    <text evidence="8">Belongs to the KAE1 / TsaD family.</text>
</comment>
<evidence type="ECO:0000256" key="5">
    <source>
        <dbReference type="ARBA" id="ARBA00023004"/>
    </source>
</evidence>
<evidence type="ECO:0000256" key="7">
    <source>
        <dbReference type="ARBA" id="ARBA00048117"/>
    </source>
</evidence>
<dbReference type="NCBIfam" id="TIGR00329">
    <property type="entry name" value="gcp_kae1"/>
    <property type="match status" value="1"/>
</dbReference>
<dbReference type="NCBIfam" id="TIGR03722">
    <property type="entry name" value="arch_KAE1"/>
    <property type="match status" value="1"/>
</dbReference>
<dbReference type="STRING" id="768679.TTX_0911"/>
<dbReference type="GO" id="GO:0002949">
    <property type="term" value="P:tRNA threonylcarbamoyladenosine modification"/>
    <property type="evidence" value="ECO:0007669"/>
    <property type="project" value="UniProtKB-UniRule"/>
</dbReference>
<name>G4RPR9_THETK</name>
<comment type="cofactor">
    <cofactor evidence="8">
        <name>Fe(2+)</name>
        <dbReference type="ChEBI" id="CHEBI:29033"/>
    </cofactor>
    <text evidence="8">Binds 1 Fe(2+) ion per subunit.</text>
</comment>
<keyword evidence="10" id="KW-0418">Kinase</keyword>
<dbReference type="InterPro" id="IPR017861">
    <property type="entry name" value="KAE1/TsaD"/>
</dbReference>
<evidence type="ECO:0000256" key="2">
    <source>
        <dbReference type="ARBA" id="ARBA00022679"/>
    </source>
</evidence>